<keyword evidence="2" id="KW-1185">Reference proteome</keyword>
<accession>A0ACC4BY27</accession>
<dbReference type="EMBL" id="RCHU02000008">
    <property type="protein sequence ID" value="KAL3582921.1"/>
    <property type="molecule type" value="Genomic_DNA"/>
</dbReference>
<comment type="caution">
    <text evidence="1">The sequence shown here is derived from an EMBL/GenBank/DDBJ whole genome shotgun (WGS) entry which is preliminary data.</text>
</comment>
<reference evidence="1 2" key="1">
    <citation type="journal article" date="2024" name="Plant Biotechnol. J.">
        <title>Genome and CRISPR/Cas9 system of a widespread forest tree (Populus alba) in the world.</title>
        <authorList>
            <person name="Liu Y.J."/>
            <person name="Jiang P.F."/>
            <person name="Han X.M."/>
            <person name="Li X.Y."/>
            <person name="Wang H.M."/>
            <person name="Wang Y.J."/>
            <person name="Wang X.X."/>
            <person name="Zeng Q.Y."/>
        </authorList>
    </citation>
    <scope>NUCLEOTIDE SEQUENCE [LARGE SCALE GENOMIC DNA]</scope>
    <source>
        <strain evidence="2">cv. PAL-ZL1</strain>
    </source>
</reference>
<sequence length="242" mass="27442">MRRWGEKIKVQGERRPSDSARTQTTTTYSATHLNTSKYSANTPNKSNHSTTTQKHPNLAKSGGKTRGVNKVSKCDEDCVEKLKKQPIFYAREGEVRSAFFTNKPMILLVYKEVYFNTNDLDYIVPSVAISLLQEFDDVFPDNTPSGLPPLRGIEHQIDFVPGASIPNRPAYRCNPEETKELQRQVDELMEKGYIRESMSPCAVPVILVCFQVDPVLMLAFSFYSDKKIRIFTKSKVGQPLNN</sequence>
<name>A0ACC4BY27_POPAL</name>
<evidence type="ECO:0000313" key="1">
    <source>
        <dbReference type="EMBL" id="KAL3582921.1"/>
    </source>
</evidence>
<evidence type="ECO:0000313" key="2">
    <source>
        <dbReference type="Proteomes" id="UP000309997"/>
    </source>
</evidence>
<protein>
    <submittedName>
        <fullName evidence="1">Uncharacterized protein</fullName>
    </submittedName>
</protein>
<gene>
    <name evidence="1" type="ORF">D5086_017253</name>
</gene>
<dbReference type="Proteomes" id="UP000309997">
    <property type="component" value="Unassembled WGS sequence"/>
</dbReference>
<proteinExistence type="predicted"/>
<organism evidence="1 2">
    <name type="scientific">Populus alba</name>
    <name type="common">White poplar</name>
    <dbReference type="NCBI Taxonomy" id="43335"/>
    <lineage>
        <taxon>Eukaryota</taxon>
        <taxon>Viridiplantae</taxon>
        <taxon>Streptophyta</taxon>
        <taxon>Embryophyta</taxon>
        <taxon>Tracheophyta</taxon>
        <taxon>Spermatophyta</taxon>
        <taxon>Magnoliopsida</taxon>
        <taxon>eudicotyledons</taxon>
        <taxon>Gunneridae</taxon>
        <taxon>Pentapetalae</taxon>
        <taxon>rosids</taxon>
        <taxon>fabids</taxon>
        <taxon>Malpighiales</taxon>
        <taxon>Salicaceae</taxon>
        <taxon>Saliceae</taxon>
        <taxon>Populus</taxon>
    </lineage>
</organism>